<dbReference type="InterPro" id="IPR003439">
    <property type="entry name" value="ABC_transporter-like_ATP-bd"/>
</dbReference>
<comment type="caution">
    <text evidence="7">The sequence shown here is derived from an EMBL/GenBank/DDBJ whole genome shotgun (WGS) entry which is preliminary data.</text>
</comment>
<evidence type="ECO:0000256" key="4">
    <source>
        <dbReference type="ARBA" id="ARBA00022840"/>
    </source>
</evidence>
<evidence type="ECO:0000256" key="5">
    <source>
        <dbReference type="SAM" id="MobiDB-lite"/>
    </source>
</evidence>
<dbReference type="GO" id="GO:0016887">
    <property type="term" value="F:ATP hydrolysis activity"/>
    <property type="evidence" value="ECO:0007669"/>
    <property type="project" value="InterPro"/>
</dbReference>
<protein>
    <submittedName>
        <fullName evidence="7">ABC transporter</fullName>
    </submittedName>
</protein>
<gene>
    <name evidence="7" type="ORF">CK500_13435</name>
</gene>
<dbReference type="GO" id="GO:0005524">
    <property type="term" value="F:ATP binding"/>
    <property type="evidence" value="ECO:0007669"/>
    <property type="project" value="UniProtKB-KW"/>
</dbReference>
<comment type="similarity">
    <text evidence="1">Belongs to the ABC transporter superfamily.</text>
</comment>
<keyword evidence="2" id="KW-0813">Transport</keyword>
<dbReference type="RefSeq" id="WP_095637740.1">
    <property type="nucleotide sequence ID" value="NZ_NSKC01000009.1"/>
</dbReference>
<evidence type="ECO:0000256" key="1">
    <source>
        <dbReference type="ARBA" id="ARBA00005417"/>
    </source>
</evidence>
<dbReference type="InterPro" id="IPR003593">
    <property type="entry name" value="AAA+_ATPase"/>
</dbReference>
<evidence type="ECO:0000256" key="3">
    <source>
        <dbReference type="ARBA" id="ARBA00022741"/>
    </source>
</evidence>
<keyword evidence="4" id="KW-0067">ATP-binding</keyword>
<proteinExistence type="inferred from homology"/>
<dbReference type="Proteomes" id="UP000218083">
    <property type="component" value="Unassembled WGS sequence"/>
</dbReference>
<evidence type="ECO:0000313" key="8">
    <source>
        <dbReference type="Proteomes" id="UP000218083"/>
    </source>
</evidence>
<dbReference type="InterPro" id="IPR017871">
    <property type="entry name" value="ABC_transporter-like_CS"/>
</dbReference>
<name>A0A2A2FAU9_9EURY</name>
<evidence type="ECO:0000259" key="6">
    <source>
        <dbReference type="PROSITE" id="PS50893"/>
    </source>
</evidence>
<dbReference type="PANTHER" id="PTHR43335:SF4">
    <property type="entry name" value="ABC TRANSPORTER, ATP-BINDING PROTEIN"/>
    <property type="match status" value="1"/>
</dbReference>
<keyword evidence="8" id="KW-1185">Reference proteome</keyword>
<reference evidence="7 8" key="1">
    <citation type="submission" date="2017-08" db="EMBL/GenBank/DDBJ databases">
        <title>The strain WRN001 was isolated from Binhai saline alkaline soil, Tianjin, China.</title>
        <authorList>
            <person name="Liu D."/>
            <person name="Zhang G."/>
        </authorList>
    </citation>
    <scope>NUCLEOTIDE SEQUENCE [LARGE SCALE GENOMIC DNA]</scope>
    <source>
        <strain evidence="7 8">WN019</strain>
    </source>
</reference>
<accession>A0A2A2FAU9</accession>
<dbReference type="Pfam" id="PF00005">
    <property type="entry name" value="ABC_tran"/>
    <property type="match status" value="1"/>
</dbReference>
<dbReference type="SMART" id="SM00382">
    <property type="entry name" value="AAA"/>
    <property type="match status" value="1"/>
</dbReference>
<dbReference type="PROSITE" id="PS00211">
    <property type="entry name" value="ABC_TRANSPORTER_1"/>
    <property type="match status" value="1"/>
</dbReference>
<organism evidence="7 8">
    <name type="scientific">Halorubrum salipaludis</name>
    <dbReference type="NCBI Taxonomy" id="2032630"/>
    <lineage>
        <taxon>Archaea</taxon>
        <taxon>Methanobacteriati</taxon>
        <taxon>Methanobacteriota</taxon>
        <taxon>Stenosarchaea group</taxon>
        <taxon>Halobacteria</taxon>
        <taxon>Halobacteriales</taxon>
        <taxon>Haloferacaceae</taxon>
        <taxon>Halorubrum</taxon>
    </lineage>
</organism>
<keyword evidence="3" id="KW-0547">Nucleotide-binding</keyword>
<evidence type="ECO:0000256" key="2">
    <source>
        <dbReference type="ARBA" id="ARBA00022448"/>
    </source>
</evidence>
<dbReference type="PROSITE" id="PS50893">
    <property type="entry name" value="ABC_TRANSPORTER_2"/>
    <property type="match status" value="1"/>
</dbReference>
<dbReference type="InterPro" id="IPR027417">
    <property type="entry name" value="P-loop_NTPase"/>
</dbReference>
<dbReference type="AlphaFoldDB" id="A0A2A2FAU9"/>
<dbReference type="PANTHER" id="PTHR43335">
    <property type="entry name" value="ABC TRANSPORTER, ATP-BINDING PROTEIN"/>
    <property type="match status" value="1"/>
</dbReference>
<dbReference type="OrthoDB" id="40048at2157"/>
<dbReference type="EMBL" id="NSKC01000009">
    <property type="protein sequence ID" value="PAU82596.1"/>
    <property type="molecule type" value="Genomic_DNA"/>
</dbReference>
<dbReference type="Gene3D" id="3.40.50.300">
    <property type="entry name" value="P-loop containing nucleotide triphosphate hydrolases"/>
    <property type="match status" value="1"/>
</dbReference>
<feature type="domain" description="ABC transporter" evidence="6">
    <location>
        <begin position="7"/>
        <end position="222"/>
    </location>
</feature>
<evidence type="ECO:0000313" key="7">
    <source>
        <dbReference type="EMBL" id="PAU82596.1"/>
    </source>
</evidence>
<feature type="region of interest" description="Disordered" evidence="5">
    <location>
        <begin position="224"/>
        <end position="269"/>
    </location>
</feature>
<dbReference type="SUPFAM" id="SSF52540">
    <property type="entry name" value="P-loop containing nucleoside triphosphate hydrolases"/>
    <property type="match status" value="1"/>
</dbReference>
<sequence length="269" mass="27531">MPDEPVAALSDATRTYGGVPVLDAVSLAVEPGVTAVVGPNGSGKSTLIRVLVGATEPTAGEVRQPGGPGGKSIGYLPQRVPFRPGFTARETLAFYGRLVGDDPDAALERVGLGDAGDRRVEALSGGMRRLLGIAQAVLGDPALVALDEPASGLDPGMRERAFRAAAERADGDTAVVIASHALDLVDEHADRVAVLRRGGVAAAGPLDRLLDDHDAADARELYRVVAGEPGTRAGDEDEPPGDGDERGGEGDGEGDDAEPNVHVTGVSDR</sequence>